<dbReference type="Pfam" id="PF04072">
    <property type="entry name" value="LCM"/>
    <property type="match status" value="1"/>
</dbReference>
<evidence type="ECO:0000313" key="4">
    <source>
        <dbReference type="Proteomes" id="UP001162741"/>
    </source>
</evidence>
<evidence type="ECO:0000256" key="1">
    <source>
        <dbReference type="ARBA" id="ARBA00022603"/>
    </source>
</evidence>
<dbReference type="GO" id="GO:0008168">
    <property type="term" value="F:methyltransferase activity"/>
    <property type="evidence" value="ECO:0007669"/>
    <property type="project" value="UniProtKB-KW"/>
</dbReference>
<dbReference type="InterPro" id="IPR007213">
    <property type="entry name" value="Ppm1/Ppm2/Tcmp"/>
</dbReference>
<keyword evidence="1 3" id="KW-0489">Methyltransferase</keyword>
<dbReference type="SUPFAM" id="SSF53335">
    <property type="entry name" value="S-adenosyl-L-methionine-dependent methyltransferases"/>
    <property type="match status" value="1"/>
</dbReference>
<dbReference type="PANTHER" id="PTHR43619">
    <property type="entry name" value="S-ADENOSYL-L-METHIONINE-DEPENDENT METHYLTRANSFERASE YKTD-RELATED"/>
    <property type="match status" value="1"/>
</dbReference>
<reference evidence="3" key="1">
    <citation type="submission" date="2022-10" db="EMBL/GenBank/DDBJ databases">
        <title>Chitinophaga sp. nov., isolated from soil.</title>
        <authorList>
            <person name="Jeon C.O."/>
        </authorList>
    </citation>
    <scope>NUCLEOTIDE SEQUENCE</scope>
    <source>
        <strain evidence="3">R8</strain>
    </source>
</reference>
<dbReference type="InterPro" id="IPR029063">
    <property type="entry name" value="SAM-dependent_MTases_sf"/>
</dbReference>
<dbReference type="RefSeq" id="WP_244845345.1">
    <property type="nucleotide sequence ID" value="NZ_CP107006.1"/>
</dbReference>
<accession>A0ABY6J0W2</accession>
<proteinExistence type="predicted"/>
<dbReference type="EMBL" id="CP107006">
    <property type="protein sequence ID" value="UYQ93270.1"/>
    <property type="molecule type" value="Genomic_DNA"/>
</dbReference>
<keyword evidence="2" id="KW-0808">Transferase</keyword>
<gene>
    <name evidence="3" type="ORF">MKQ68_24615</name>
</gene>
<dbReference type="Proteomes" id="UP001162741">
    <property type="component" value="Chromosome"/>
</dbReference>
<sequence>MELLDQKVQVAPTAALVLLQAREIFVDGIGRDYLSHLDLSAIEPMLEKLNDVPGAMSRVVQFRKQYLRFLADAYLPESEPVQVVILGAGLDPLGLQLLERYSDDIAQIFEVDTAHLAEKEIIYRKLAPNATQLHLIHCDITDPHHLLDCLVTAGYDKDVPTIVVFEGVVHYITQEKFYDIMRRFRTRNRTNLVLMDYSLPYEDVSPGLAPAYRKSIQSLEYTFKCRFYQHSRLQVFGLIDRLGGDVSTIDSLQDVEFKIKGRNEHYYDAADGVLEIISFYL</sequence>
<dbReference type="PANTHER" id="PTHR43619:SF2">
    <property type="entry name" value="S-ADENOSYL-L-METHIONINE-DEPENDENT METHYLTRANSFERASES SUPERFAMILY PROTEIN"/>
    <property type="match status" value="1"/>
</dbReference>
<dbReference type="GO" id="GO:0032259">
    <property type="term" value="P:methylation"/>
    <property type="evidence" value="ECO:0007669"/>
    <property type="project" value="UniProtKB-KW"/>
</dbReference>
<protein>
    <submittedName>
        <fullName evidence="3">Class I SAM-dependent methyltransferase</fullName>
    </submittedName>
</protein>
<dbReference type="Gene3D" id="3.40.50.150">
    <property type="entry name" value="Vaccinia Virus protein VP39"/>
    <property type="match status" value="1"/>
</dbReference>
<evidence type="ECO:0000313" key="3">
    <source>
        <dbReference type="EMBL" id="UYQ93270.1"/>
    </source>
</evidence>
<evidence type="ECO:0000256" key="2">
    <source>
        <dbReference type="ARBA" id="ARBA00022679"/>
    </source>
</evidence>
<name>A0ABY6J0W2_9BACT</name>
<organism evidence="3 4">
    <name type="scientific">Chitinophaga horti</name>
    <dbReference type="NCBI Taxonomy" id="2920382"/>
    <lineage>
        <taxon>Bacteria</taxon>
        <taxon>Pseudomonadati</taxon>
        <taxon>Bacteroidota</taxon>
        <taxon>Chitinophagia</taxon>
        <taxon>Chitinophagales</taxon>
        <taxon>Chitinophagaceae</taxon>
        <taxon>Chitinophaga</taxon>
    </lineage>
</organism>
<keyword evidence="4" id="KW-1185">Reference proteome</keyword>